<dbReference type="EMBL" id="LXQA010069114">
    <property type="protein sequence ID" value="MCI08460.1"/>
    <property type="molecule type" value="Genomic_DNA"/>
</dbReference>
<protein>
    <submittedName>
        <fullName evidence="2">Uncharacterized protein</fullName>
    </submittedName>
</protein>
<feature type="region of interest" description="Disordered" evidence="1">
    <location>
        <begin position="49"/>
        <end position="74"/>
    </location>
</feature>
<name>A0A392PAJ3_9FABA</name>
<comment type="caution">
    <text evidence="2">The sequence shown here is derived from an EMBL/GenBank/DDBJ whole genome shotgun (WGS) entry which is preliminary data.</text>
</comment>
<evidence type="ECO:0000256" key="1">
    <source>
        <dbReference type="SAM" id="MobiDB-lite"/>
    </source>
</evidence>
<dbReference type="AlphaFoldDB" id="A0A392PAJ3"/>
<sequence length="74" mass="8740">MKFASERKVRKHAKNWNEVDSFEEQTKWKMFCGHKECWRIDKIAAMEGNDKEGSKKKQNNRMGIKNWNGGFGFG</sequence>
<proteinExistence type="predicted"/>
<keyword evidence="3" id="KW-1185">Reference proteome</keyword>
<evidence type="ECO:0000313" key="2">
    <source>
        <dbReference type="EMBL" id="MCI08460.1"/>
    </source>
</evidence>
<evidence type="ECO:0000313" key="3">
    <source>
        <dbReference type="Proteomes" id="UP000265520"/>
    </source>
</evidence>
<organism evidence="2 3">
    <name type="scientific">Trifolium medium</name>
    <dbReference type="NCBI Taxonomy" id="97028"/>
    <lineage>
        <taxon>Eukaryota</taxon>
        <taxon>Viridiplantae</taxon>
        <taxon>Streptophyta</taxon>
        <taxon>Embryophyta</taxon>
        <taxon>Tracheophyta</taxon>
        <taxon>Spermatophyta</taxon>
        <taxon>Magnoliopsida</taxon>
        <taxon>eudicotyledons</taxon>
        <taxon>Gunneridae</taxon>
        <taxon>Pentapetalae</taxon>
        <taxon>rosids</taxon>
        <taxon>fabids</taxon>
        <taxon>Fabales</taxon>
        <taxon>Fabaceae</taxon>
        <taxon>Papilionoideae</taxon>
        <taxon>50 kb inversion clade</taxon>
        <taxon>NPAAA clade</taxon>
        <taxon>Hologalegina</taxon>
        <taxon>IRL clade</taxon>
        <taxon>Trifolieae</taxon>
        <taxon>Trifolium</taxon>
    </lineage>
</organism>
<dbReference type="Proteomes" id="UP000265520">
    <property type="component" value="Unassembled WGS sequence"/>
</dbReference>
<reference evidence="2 3" key="1">
    <citation type="journal article" date="2018" name="Front. Plant Sci.">
        <title>Red Clover (Trifolium pratense) and Zigzag Clover (T. medium) - A Picture of Genomic Similarities and Differences.</title>
        <authorList>
            <person name="Dluhosova J."/>
            <person name="Istvanek J."/>
            <person name="Nedelnik J."/>
            <person name="Repkova J."/>
        </authorList>
    </citation>
    <scope>NUCLEOTIDE SEQUENCE [LARGE SCALE GENOMIC DNA]</scope>
    <source>
        <strain evidence="3">cv. 10/8</strain>
        <tissue evidence="2">Leaf</tissue>
    </source>
</reference>
<accession>A0A392PAJ3</accession>